<accession>A0A9P7KIQ3</accession>
<dbReference type="EMBL" id="JABCKI010000019">
    <property type="protein sequence ID" value="KAG5654116.1"/>
    <property type="molecule type" value="Genomic_DNA"/>
</dbReference>
<feature type="region of interest" description="Disordered" evidence="1">
    <location>
        <begin position="50"/>
        <end position="86"/>
    </location>
</feature>
<evidence type="ECO:0000313" key="2">
    <source>
        <dbReference type="EMBL" id="KAG5654116.1"/>
    </source>
</evidence>
<name>A0A9P7KIQ3_9AGAR</name>
<dbReference type="Proteomes" id="UP000717328">
    <property type="component" value="Unassembled WGS sequence"/>
</dbReference>
<keyword evidence="3" id="KW-1185">Reference proteome</keyword>
<sequence>MWKTLCYSAYPLAIEKYSTEPESWKDLFFLVREAETKRLEEASNKLRNQRLEAEERKREREVKLTDRVPPPKRQKTFGWGPEPTSKTLFQKTRTEASRLQKNMYHARIIPPMPQNGRKFTILAKGPSTTVDFLPPPSGSTSRVTVNSVVHRHPLANSSSRPTSSISSPASGVASSSSAPVKAHSMTATSTTSTVRSNKQSIRANASSPERPLKHSKKDPMASLFVPKHRAYSQRPP</sequence>
<feature type="compositionally biased region" description="Low complexity" evidence="1">
    <location>
        <begin position="155"/>
        <end position="193"/>
    </location>
</feature>
<reference evidence="2" key="2">
    <citation type="submission" date="2021-10" db="EMBL/GenBank/DDBJ databases">
        <title>Phylogenomics reveals ancestral predisposition of the termite-cultivated fungus Termitomyces towards a domesticated lifestyle.</title>
        <authorList>
            <person name="Auxier B."/>
            <person name="Grum-Grzhimaylo A."/>
            <person name="Cardenas M.E."/>
            <person name="Lodge J.D."/>
            <person name="Laessoe T."/>
            <person name="Pedersen O."/>
            <person name="Smith M.E."/>
            <person name="Kuyper T.W."/>
            <person name="Franco-Molano E.A."/>
            <person name="Baroni T.J."/>
            <person name="Aanen D.K."/>
        </authorList>
    </citation>
    <scope>NUCLEOTIDE SEQUENCE</scope>
    <source>
        <strain evidence="2">D49</strain>
    </source>
</reference>
<evidence type="ECO:0000313" key="3">
    <source>
        <dbReference type="Proteomes" id="UP000717328"/>
    </source>
</evidence>
<feature type="compositionally biased region" description="Basic and acidic residues" evidence="1">
    <location>
        <begin position="50"/>
        <end position="66"/>
    </location>
</feature>
<evidence type="ECO:0000256" key="1">
    <source>
        <dbReference type="SAM" id="MobiDB-lite"/>
    </source>
</evidence>
<proteinExistence type="predicted"/>
<feature type="region of interest" description="Disordered" evidence="1">
    <location>
        <begin position="152"/>
        <end position="236"/>
    </location>
</feature>
<dbReference type="Gene3D" id="6.10.250.3180">
    <property type="match status" value="1"/>
</dbReference>
<feature type="compositionally biased region" description="Basic residues" evidence="1">
    <location>
        <begin position="226"/>
        <end position="236"/>
    </location>
</feature>
<feature type="compositionally biased region" description="Polar residues" evidence="1">
    <location>
        <begin position="194"/>
        <end position="207"/>
    </location>
</feature>
<comment type="caution">
    <text evidence="2">The sequence shown here is derived from an EMBL/GenBank/DDBJ whole genome shotgun (WGS) entry which is preliminary data.</text>
</comment>
<gene>
    <name evidence="2" type="ORF">H0H81_007168</name>
</gene>
<dbReference type="OrthoDB" id="21513at2759"/>
<organism evidence="2 3">
    <name type="scientific">Sphagnurus paluster</name>
    <dbReference type="NCBI Taxonomy" id="117069"/>
    <lineage>
        <taxon>Eukaryota</taxon>
        <taxon>Fungi</taxon>
        <taxon>Dikarya</taxon>
        <taxon>Basidiomycota</taxon>
        <taxon>Agaricomycotina</taxon>
        <taxon>Agaricomycetes</taxon>
        <taxon>Agaricomycetidae</taxon>
        <taxon>Agaricales</taxon>
        <taxon>Tricholomatineae</taxon>
        <taxon>Lyophyllaceae</taxon>
        <taxon>Sphagnurus</taxon>
    </lineage>
</organism>
<dbReference type="AlphaFoldDB" id="A0A9P7KIQ3"/>
<reference evidence="2" key="1">
    <citation type="submission" date="2021-02" db="EMBL/GenBank/DDBJ databases">
        <authorList>
            <person name="Nieuwenhuis M."/>
            <person name="Van De Peppel L.J.J."/>
        </authorList>
    </citation>
    <scope>NUCLEOTIDE SEQUENCE</scope>
    <source>
        <strain evidence="2">D49</strain>
    </source>
</reference>
<protein>
    <submittedName>
        <fullName evidence="2">Uncharacterized protein</fullName>
    </submittedName>
</protein>